<evidence type="ECO:0000256" key="3">
    <source>
        <dbReference type="ARBA" id="ARBA00022840"/>
    </source>
</evidence>
<organism evidence="6 7">
    <name type="scientific">Candidatus Magasanikbacteria bacterium RIFOXYA2_FULL_44_8</name>
    <dbReference type="NCBI Taxonomy" id="1798696"/>
    <lineage>
        <taxon>Bacteria</taxon>
        <taxon>Candidatus Magasanikiibacteriota</taxon>
    </lineage>
</organism>
<evidence type="ECO:0000256" key="2">
    <source>
        <dbReference type="ARBA" id="ARBA00022741"/>
    </source>
</evidence>
<keyword evidence="3" id="KW-0067">ATP-binding</keyword>
<dbReference type="Proteomes" id="UP000177803">
    <property type="component" value="Unassembled WGS sequence"/>
</dbReference>
<dbReference type="PROSITE" id="PS50858">
    <property type="entry name" value="BSD"/>
    <property type="match status" value="1"/>
</dbReference>
<dbReference type="Pfam" id="PF00152">
    <property type="entry name" value="tRNA-synt_2"/>
    <property type="match status" value="1"/>
</dbReference>
<evidence type="ECO:0000256" key="1">
    <source>
        <dbReference type="ARBA" id="ARBA00022598"/>
    </source>
</evidence>
<feature type="domain" description="BSD" evidence="4">
    <location>
        <begin position="1"/>
        <end position="42"/>
    </location>
</feature>
<dbReference type="PROSITE" id="PS50862">
    <property type="entry name" value="AA_TRNA_LIGASE_II"/>
    <property type="match status" value="1"/>
</dbReference>
<gene>
    <name evidence="6" type="ORF">A2261_00195</name>
</gene>
<comment type="caution">
    <text evidence="6">The sequence shown here is derived from an EMBL/GenBank/DDBJ whole genome shotgun (WGS) entry which is preliminary data.</text>
</comment>
<dbReference type="GO" id="GO:0005829">
    <property type="term" value="C:cytosol"/>
    <property type="evidence" value="ECO:0007669"/>
    <property type="project" value="TreeGrafter"/>
</dbReference>
<proteinExistence type="predicted"/>
<dbReference type="GO" id="GO:0004824">
    <property type="term" value="F:lysine-tRNA ligase activity"/>
    <property type="evidence" value="ECO:0007669"/>
    <property type="project" value="InterPro"/>
</dbReference>
<dbReference type="GO" id="GO:0000049">
    <property type="term" value="F:tRNA binding"/>
    <property type="evidence" value="ECO:0007669"/>
    <property type="project" value="TreeGrafter"/>
</dbReference>
<dbReference type="GO" id="GO:0005524">
    <property type="term" value="F:ATP binding"/>
    <property type="evidence" value="ECO:0007669"/>
    <property type="project" value="UniProtKB-KW"/>
</dbReference>
<keyword evidence="2" id="KW-0547">Nucleotide-binding</keyword>
<feature type="domain" description="Aminoacyl-transfer RNA synthetases class-II family profile" evidence="5">
    <location>
        <begin position="22"/>
        <end position="342"/>
    </location>
</feature>
<protein>
    <submittedName>
        <fullName evidence="6">EF-P lysine aminoacylase GenX</fullName>
    </submittedName>
</protein>
<dbReference type="AlphaFoldDB" id="A0A1F6NJX8"/>
<dbReference type="PANTHER" id="PTHR42918">
    <property type="entry name" value="LYSYL-TRNA SYNTHETASE"/>
    <property type="match status" value="1"/>
</dbReference>
<dbReference type="EMBL" id="MFQR01000040">
    <property type="protein sequence ID" value="OGH84192.1"/>
    <property type="molecule type" value="Genomic_DNA"/>
</dbReference>
<dbReference type="GO" id="GO:0006430">
    <property type="term" value="P:lysyl-tRNA aminoacylation"/>
    <property type="evidence" value="ECO:0007669"/>
    <property type="project" value="InterPro"/>
</dbReference>
<dbReference type="Gene3D" id="3.30.930.10">
    <property type="entry name" value="Bira Bifunctional Protein, Domain 2"/>
    <property type="match status" value="1"/>
</dbReference>
<evidence type="ECO:0000259" key="4">
    <source>
        <dbReference type="PROSITE" id="PS50858"/>
    </source>
</evidence>
<dbReference type="PRINTS" id="PR00982">
    <property type="entry name" value="TRNASYNTHLYS"/>
</dbReference>
<dbReference type="InterPro" id="IPR045864">
    <property type="entry name" value="aa-tRNA-synth_II/BPL/LPL"/>
</dbReference>
<dbReference type="NCBIfam" id="NF006828">
    <property type="entry name" value="PRK09350.1"/>
    <property type="match status" value="1"/>
</dbReference>
<evidence type="ECO:0000259" key="5">
    <source>
        <dbReference type="PROSITE" id="PS50862"/>
    </source>
</evidence>
<evidence type="ECO:0000313" key="6">
    <source>
        <dbReference type="EMBL" id="OGH84192.1"/>
    </source>
</evidence>
<dbReference type="InterPro" id="IPR004364">
    <property type="entry name" value="Aa-tRNA-synt_II"/>
</dbReference>
<sequence>MYWKELKDNPRLKNVFDQRAVIVRLTREFFWSQNFIETETSTAVKAPDQEPHLDPIMTKFHDENKRETVWYLQTSPEFAMKKLLGAGYEKIFQICKCFRDEEESGVTHNPEFTMIEWYRTPGAYEEIMTDTENLFKYIAEKTGVSLAKYNGCEIDMTKKWERVRVKDLWQKYIGVNLDDYLDEKKMAELVRERGYQVNEGDDFNDLFHKIFLNEIEPHIGKNNPTIVYEYPAQLAALARLCPADARYAERFELYICGLEIANCFGELTDGEAQLKRFEHEQGERVRLGKSAMPIDKELINALKCLPNAAGVALGMDRMIMLFTGARNINEVIFQTVKDQLEY</sequence>
<reference evidence="6 7" key="1">
    <citation type="journal article" date="2016" name="Nat. Commun.">
        <title>Thousands of microbial genomes shed light on interconnected biogeochemical processes in an aquifer system.</title>
        <authorList>
            <person name="Anantharaman K."/>
            <person name="Brown C.T."/>
            <person name="Hug L.A."/>
            <person name="Sharon I."/>
            <person name="Castelle C.J."/>
            <person name="Probst A.J."/>
            <person name="Thomas B.C."/>
            <person name="Singh A."/>
            <person name="Wilkins M.J."/>
            <person name="Karaoz U."/>
            <person name="Brodie E.L."/>
            <person name="Williams K.H."/>
            <person name="Hubbard S.S."/>
            <person name="Banfield J.F."/>
        </authorList>
    </citation>
    <scope>NUCLEOTIDE SEQUENCE [LARGE SCALE GENOMIC DNA]</scope>
</reference>
<dbReference type="NCBIfam" id="TIGR00462">
    <property type="entry name" value="genX"/>
    <property type="match status" value="1"/>
</dbReference>
<dbReference type="PANTHER" id="PTHR42918:SF6">
    <property type="entry name" value="ELONGATION FACTOR P--(R)-BETA-LYSINE LIGASE"/>
    <property type="match status" value="1"/>
</dbReference>
<accession>A0A1F6NJX8</accession>
<dbReference type="InterPro" id="IPR004525">
    <property type="entry name" value="EpmA"/>
</dbReference>
<name>A0A1F6NJX8_9BACT</name>
<dbReference type="SUPFAM" id="SSF55681">
    <property type="entry name" value="Class II aaRS and biotin synthetases"/>
    <property type="match status" value="1"/>
</dbReference>
<evidence type="ECO:0000313" key="7">
    <source>
        <dbReference type="Proteomes" id="UP000177803"/>
    </source>
</evidence>
<keyword evidence="1" id="KW-0436">Ligase</keyword>
<dbReference type="InterPro" id="IPR005607">
    <property type="entry name" value="BSD_dom"/>
</dbReference>
<dbReference type="InterPro" id="IPR006195">
    <property type="entry name" value="aa-tRNA-synth_II"/>
</dbReference>
<dbReference type="InterPro" id="IPR018149">
    <property type="entry name" value="Lys-tRNA-synth_II_C"/>
</dbReference>